<keyword evidence="4 7" id="KW-0812">Transmembrane</keyword>
<dbReference type="Pfam" id="PF05977">
    <property type="entry name" value="MFS_3"/>
    <property type="match status" value="1"/>
</dbReference>
<keyword evidence="3" id="KW-1003">Cell membrane</keyword>
<feature type="transmembrane region" description="Helical" evidence="7">
    <location>
        <begin position="116"/>
        <end position="139"/>
    </location>
</feature>
<keyword evidence="10" id="KW-1185">Reference proteome</keyword>
<dbReference type="Proteomes" id="UP000309133">
    <property type="component" value="Unassembled WGS sequence"/>
</dbReference>
<comment type="subcellular location">
    <subcellularLocation>
        <location evidence="1">Cell inner membrane</location>
        <topology evidence="1">Multi-pass membrane protein</topology>
    </subcellularLocation>
</comment>
<feature type="transmembrane region" description="Helical" evidence="7">
    <location>
        <begin position="372"/>
        <end position="391"/>
    </location>
</feature>
<feature type="transmembrane region" description="Helical" evidence="7">
    <location>
        <begin position="89"/>
        <end position="110"/>
    </location>
</feature>
<evidence type="ECO:0000256" key="4">
    <source>
        <dbReference type="ARBA" id="ARBA00022692"/>
    </source>
</evidence>
<feature type="transmembrane region" description="Helical" evidence="7">
    <location>
        <begin position="257"/>
        <end position="284"/>
    </location>
</feature>
<evidence type="ECO:0000313" key="10">
    <source>
        <dbReference type="Proteomes" id="UP000309133"/>
    </source>
</evidence>
<dbReference type="Gene3D" id="1.20.1250.20">
    <property type="entry name" value="MFS general substrate transporter like domains"/>
    <property type="match status" value="1"/>
</dbReference>
<dbReference type="PANTHER" id="PTHR23513">
    <property type="entry name" value="INTEGRAL MEMBRANE EFFLUX PROTEIN-RELATED"/>
    <property type="match status" value="1"/>
</dbReference>
<comment type="caution">
    <text evidence="9">The sequence shown here is derived from an EMBL/GenBank/DDBJ whole genome shotgun (WGS) entry which is preliminary data.</text>
</comment>
<dbReference type="InterPro" id="IPR010290">
    <property type="entry name" value="TM_effector"/>
</dbReference>
<feature type="domain" description="Major facilitator superfamily (MFS) profile" evidence="8">
    <location>
        <begin position="186"/>
        <end position="439"/>
    </location>
</feature>
<dbReference type="EMBL" id="SSSM01000002">
    <property type="protein sequence ID" value="THG32337.1"/>
    <property type="molecule type" value="Genomic_DNA"/>
</dbReference>
<name>A0A4V3WTK7_9MICO</name>
<evidence type="ECO:0000256" key="3">
    <source>
        <dbReference type="ARBA" id="ARBA00022475"/>
    </source>
</evidence>
<dbReference type="GO" id="GO:0005886">
    <property type="term" value="C:plasma membrane"/>
    <property type="evidence" value="ECO:0007669"/>
    <property type="project" value="UniProtKB-SubCell"/>
</dbReference>
<evidence type="ECO:0000256" key="5">
    <source>
        <dbReference type="ARBA" id="ARBA00022989"/>
    </source>
</evidence>
<feature type="transmembrane region" description="Helical" evidence="7">
    <location>
        <begin position="151"/>
        <end position="182"/>
    </location>
</feature>
<evidence type="ECO:0000313" key="9">
    <source>
        <dbReference type="EMBL" id="THG32337.1"/>
    </source>
</evidence>
<dbReference type="OrthoDB" id="5494559at2"/>
<proteinExistence type="predicted"/>
<dbReference type="CDD" id="cd06173">
    <property type="entry name" value="MFS_MefA_like"/>
    <property type="match status" value="1"/>
</dbReference>
<feature type="transmembrane region" description="Helical" evidence="7">
    <location>
        <begin position="296"/>
        <end position="320"/>
    </location>
</feature>
<dbReference type="PROSITE" id="PS50850">
    <property type="entry name" value="MFS"/>
    <property type="match status" value="1"/>
</dbReference>
<evidence type="ECO:0000259" key="8">
    <source>
        <dbReference type="PROSITE" id="PS50850"/>
    </source>
</evidence>
<feature type="transmembrane region" description="Helical" evidence="7">
    <location>
        <begin position="332"/>
        <end position="351"/>
    </location>
</feature>
<feature type="transmembrane region" description="Helical" evidence="7">
    <location>
        <begin position="188"/>
        <end position="210"/>
    </location>
</feature>
<protein>
    <submittedName>
        <fullName evidence="9">MFS transporter</fullName>
    </submittedName>
</protein>
<feature type="transmembrane region" description="Helical" evidence="7">
    <location>
        <begin position="27"/>
        <end position="50"/>
    </location>
</feature>
<reference evidence="9 10" key="1">
    <citation type="submission" date="2019-04" db="EMBL/GenBank/DDBJ databases">
        <authorList>
            <person name="Jiang L."/>
        </authorList>
    </citation>
    <scope>NUCLEOTIDE SEQUENCE [LARGE SCALE GENOMIC DNA]</scope>
    <source>
        <strain evidence="9 10">YIM 131853</strain>
    </source>
</reference>
<dbReference type="GO" id="GO:0022857">
    <property type="term" value="F:transmembrane transporter activity"/>
    <property type="evidence" value="ECO:0007669"/>
    <property type="project" value="InterPro"/>
</dbReference>
<evidence type="ECO:0000256" key="7">
    <source>
        <dbReference type="SAM" id="Phobius"/>
    </source>
</evidence>
<dbReference type="PANTHER" id="PTHR23513:SF9">
    <property type="entry name" value="ENTEROBACTIN EXPORTER ENTS"/>
    <property type="match status" value="1"/>
</dbReference>
<accession>A0A4V3WTK7</accession>
<keyword evidence="2" id="KW-0813">Transport</keyword>
<dbReference type="AlphaFoldDB" id="A0A4V3WTK7"/>
<sequence length="439" mass="45019">MIERVPRSRSLLLDVTPFRESPAFARLWVGQAISGIGGQMTIVAVGLHIYELTRSTLAVSLVGIIALGPTVIAGLYGGTLADAFDRRRVALISGLVAWISTGTIATLAWFGSESVGSLYVLTAITAAAATVLGTAQFAITPRLLRKELLPAASALGGITSGISITVGPAVAGVLVALVGFGWTYSVDVILFVAAFVGILTLPAMPPLASVARPGFASIAGGLRFLRIAPNIRMNFLVDIIAMVFGTPRVLFPAAGALVLGGGAITVGVLTAAYAIGALICSVFSGRLGTIRMHGRAIGIAVQFYGTFIAGFGAVLAVVMLGGLSTGRQTDLHGGQLLAIGLAALMLAGAGASDNVSAIFRSTMLQSAVPDEYRGRLQGVFVVVVTGGPRIGDLYVGIAATIGMLWVPPIVGGVIIVVLVAILVRRSASFRSYDALNPVP</sequence>
<dbReference type="InterPro" id="IPR036259">
    <property type="entry name" value="MFS_trans_sf"/>
</dbReference>
<keyword evidence="6 7" id="KW-0472">Membrane</keyword>
<organism evidence="9 10">
    <name type="scientific">Naasia lichenicola</name>
    <dbReference type="NCBI Taxonomy" id="2565933"/>
    <lineage>
        <taxon>Bacteria</taxon>
        <taxon>Bacillati</taxon>
        <taxon>Actinomycetota</taxon>
        <taxon>Actinomycetes</taxon>
        <taxon>Micrococcales</taxon>
        <taxon>Microbacteriaceae</taxon>
        <taxon>Naasia</taxon>
    </lineage>
</organism>
<dbReference type="SUPFAM" id="SSF103473">
    <property type="entry name" value="MFS general substrate transporter"/>
    <property type="match status" value="1"/>
</dbReference>
<evidence type="ECO:0000256" key="2">
    <source>
        <dbReference type="ARBA" id="ARBA00022448"/>
    </source>
</evidence>
<keyword evidence="5 7" id="KW-1133">Transmembrane helix</keyword>
<evidence type="ECO:0000256" key="1">
    <source>
        <dbReference type="ARBA" id="ARBA00004429"/>
    </source>
</evidence>
<feature type="transmembrane region" description="Helical" evidence="7">
    <location>
        <begin position="397"/>
        <end position="423"/>
    </location>
</feature>
<gene>
    <name evidence="9" type="ORF">E6C64_04780</name>
</gene>
<feature type="transmembrane region" description="Helical" evidence="7">
    <location>
        <begin position="56"/>
        <end position="77"/>
    </location>
</feature>
<evidence type="ECO:0000256" key="6">
    <source>
        <dbReference type="ARBA" id="ARBA00023136"/>
    </source>
</evidence>
<dbReference type="InterPro" id="IPR020846">
    <property type="entry name" value="MFS_dom"/>
</dbReference>